<proteinExistence type="predicted"/>
<dbReference type="KEGG" id="aant:HUK68_03245"/>
<dbReference type="RefSeq" id="WP_175502896.1">
    <property type="nucleotide sequence ID" value="NZ_CAURQT010000030.1"/>
</dbReference>
<dbReference type="EMBL" id="CP054840">
    <property type="protein sequence ID" value="QKV51994.1"/>
    <property type="molecule type" value="Genomic_DNA"/>
</dbReference>
<dbReference type="InterPro" id="IPR002545">
    <property type="entry name" value="CheW-lke_dom"/>
</dbReference>
<organism evidence="2 3">
    <name type="scientific">Comamonas antarctica</name>
    <dbReference type="NCBI Taxonomy" id="2743470"/>
    <lineage>
        <taxon>Bacteria</taxon>
        <taxon>Pseudomonadati</taxon>
        <taxon>Pseudomonadota</taxon>
        <taxon>Betaproteobacteria</taxon>
        <taxon>Burkholderiales</taxon>
        <taxon>Comamonadaceae</taxon>
        <taxon>Comamonas</taxon>
    </lineage>
</organism>
<feature type="domain" description="CheW-like" evidence="1">
    <location>
        <begin position="28"/>
        <end position="170"/>
    </location>
</feature>
<gene>
    <name evidence="2" type="ORF">HUK68_03245</name>
</gene>
<dbReference type="Proteomes" id="UP000509579">
    <property type="component" value="Chromosome"/>
</dbReference>
<dbReference type="Gene3D" id="2.40.50.180">
    <property type="entry name" value="CheA-289, Domain 4"/>
    <property type="match status" value="1"/>
</dbReference>
<accession>A0A6N1WXP8</accession>
<reference evidence="2 3" key="1">
    <citation type="submission" date="2020-06" db="EMBL/GenBank/DDBJ databases">
        <title>Acidovorax antarctica sp. nov., isolated from Corinth ice sheet soil, Antarctic Fields Peninsula.</title>
        <authorList>
            <person name="Xu Q."/>
            <person name="Peng F."/>
        </authorList>
    </citation>
    <scope>NUCLEOTIDE SEQUENCE [LARGE SCALE GENOMIC DNA]</scope>
    <source>
        <strain evidence="2 3">16-35-5</strain>
    </source>
</reference>
<evidence type="ECO:0000313" key="3">
    <source>
        <dbReference type="Proteomes" id="UP000509579"/>
    </source>
</evidence>
<dbReference type="InterPro" id="IPR036061">
    <property type="entry name" value="CheW-like_dom_sf"/>
</dbReference>
<evidence type="ECO:0000259" key="1">
    <source>
        <dbReference type="PROSITE" id="PS50851"/>
    </source>
</evidence>
<sequence length="175" mass="19004">MANREALRQLHARLAARLQQARSEGVASARWLAVEAGGRRYLMPLAHAGEIFPWSGVLRVPYTRPWLLGVANLRGTLAAVVDFPGLLGQDVARTEMSLADASLLAFNPALEVHAALLVDRLLGLRGAQDFTGMQDAAADAPAYLGATYVDEAGDDWREIDLRHLAQDPGFLHIRA</sequence>
<dbReference type="Pfam" id="PF01584">
    <property type="entry name" value="CheW"/>
    <property type="match status" value="1"/>
</dbReference>
<name>A0A6N1WXP8_9BURK</name>
<dbReference type="SUPFAM" id="SSF50341">
    <property type="entry name" value="CheW-like"/>
    <property type="match status" value="1"/>
</dbReference>
<dbReference type="PROSITE" id="PS50851">
    <property type="entry name" value="CHEW"/>
    <property type="match status" value="1"/>
</dbReference>
<dbReference type="GO" id="GO:0006935">
    <property type="term" value="P:chemotaxis"/>
    <property type="evidence" value="ECO:0007669"/>
    <property type="project" value="InterPro"/>
</dbReference>
<protein>
    <submittedName>
        <fullName evidence="2">Chemotaxis protein CheW</fullName>
    </submittedName>
</protein>
<dbReference type="AlphaFoldDB" id="A0A6N1WXP8"/>
<dbReference type="SMART" id="SM00260">
    <property type="entry name" value="CheW"/>
    <property type="match status" value="1"/>
</dbReference>
<evidence type="ECO:0000313" key="2">
    <source>
        <dbReference type="EMBL" id="QKV51994.1"/>
    </source>
</evidence>
<dbReference type="GO" id="GO:0007165">
    <property type="term" value="P:signal transduction"/>
    <property type="evidence" value="ECO:0007669"/>
    <property type="project" value="InterPro"/>
</dbReference>
<keyword evidence="3" id="KW-1185">Reference proteome</keyword>